<evidence type="ECO:0000256" key="7">
    <source>
        <dbReference type="HAMAP-Rule" id="MF_01007"/>
    </source>
</evidence>
<accession>A0A0M4JSU1</accession>
<comment type="subcellular location">
    <subcellularLocation>
        <location evidence="7">Cytoplasm</location>
    </subcellularLocation>
</comment>
<dbReference type="Gene3D" id="1.10.150.170">
    <property type="entry name" value="Putative methyltransferase TM0872, insert domain"/>
    <property type="match status" value="1"/>
</dbReference>
<dbReference type="PATRIC" id="fig|362837.3.peg.795"/>
<proteinExistence type="inferred from homology"/>
<feature type="binding site" evidence="7">
    <location>
        <begin position="33"/>
        <end position="35"/>
    </location>
    <ligand>
        <name>S-adenosyl-L-methionine</name>
        <dbReference type="ChEBI" id="CHEBI:59789"/>
    </ligand>
</feature>
<feature type="binding site" evidence="7">
    <location>
        <position position="79"/>
    </location>
    <ligand>
        <name>S-adenosyl-L-methionine</name>
        <dbReference type="ChEBI" id="CHEBI:59789"/>
    </ligand>
</feature>
<dbReference type="AlphaFoldDB" id="A0A0M4JSU1"/>
<dbReference type="EMBL" id="CP012622">
    <property type="protein sequence ID" value="ALD66685.1"/>
    <property type="molecule type" value="Genomic_DNA"/>
</dbReference>
<evidence type="ECO:0000313" key="8">
    <source>
        <dbReference type="EMBL" id="ALD66685.1"/>
    </source>
</evidence>
<evidence type="ECO:0000256" key="5">
    <source>
        <dbReference type="ARBA" id="ARBA00022679"/>
    </source>
</evidence>
<dbReference type="Proteomes" id="UP000063919">
    <property type="component" value="Chromosome"/>
</dbReference>
<protein>
    <recommendedName>
        <fullName evidence="7">Ribosomal RNA small subunit methyltransferase H</fullName>
        <ecNumber evidence="7">2.1.1.199</ecNumber>
    </recommendedName>
    <alternativeName>
        <fullName evidence="7">16S rRNA m(4)C1402 methyltransferase</fullName>
    </alternativeName>
    <alternativeName>
        <fullName evidence="7">rRNA (cytosine-N(4)-)-methyltransferase RsmH</fullName>
    </alternativeName>
</protein>
<dbReference type="Pfam" id="PF01795">
    <property type="entry name" value="Methyltransf_5"/>
    <property type="match status" value="1"/>
</dbReference>
<feature type="binding site" evidence="7">
    <location>
        <position position="107"/>
    </location>
    <ligand>
        <name>S-adenosyl-L-methionine</name>
        <dbReference type="ChEBI" id="CHEBI:59789"/>
    </ligand>
</feature>
<organism evidence="8 9">
    <name type="scientific">Spiroplasma cantharicola</name>
    <dbReference type="NCBI Taxonomy" id="362837"/>
    <lineage>
        <taxon>Bacteria</taxon>
        <taxon>Bacillati</taxon>
        <taxon>Mycoplasmatota</taxon>
        <taxon>Mollicutes</taxon>
        <taxon>Entomoplasmatales</taxon>
        <taxon>Spiroplasmataceae</taxon>
        <taxon>Spiroplasma</taxon>
    </lineage>
</organism>
<dbReference type="RefSeq" id="WP_053946436.1">
    <property type="nucleotide sequence ID" value="NZ_CP012622.1"/>
</dbReference>
<feature type="binding site" evidence="7">
    <location>
        <position position="52"/>
    </location>
    <ligand>
        <name>S-adenosyl-L-methionine</name>
        <dbReference type="ChEBI" id="CHEBI:59789"/>
    </ligand>
</feature>
<comment type="function">
    <text evidence="7">Specifically methylates the N4 position of cytidine in position 1402 (C1402) of 16S rRNA.</text>
</comment>
<dbReference type="PANTHER" id="PTHR11265">
    <property type="entry name" value="S-ADENOSYL-METHYLTRANSFERASE MRAW"/>
    <property type="match status" value="1"/>
</dbReference>
<dbReference type="NCBIfam" id="TIGR00006">
    <property type="entry name" value="16S rRNA (cytosine(1402)-N(4))-methyltransferase RsmH"/>
    <property type="match status" value="1"/>
</dbReference>
<evidence type="ECO:0000256" key="6">
    <source>
        <dbReference type="ARBA" id="ARBA00022691"/>
    </source>
</evidence>
<dbReference type="InterPro" id="IPR023397">
    <property type="entry name" value="SAM-dep_MeTrfase_MraW_recog"/>
</dbReference>
<dbReference type="KEGG" id="scj:SCANT_v1c07790"/>
<dbReference type="STRING" id="362837.SCANT_v1c07790"/>
<keyword evidence="4 7" id="KW-0489">Methyltransferase</keyword>
<dbReference type="SUPFAM" id="SSF81799">
    <property type="entry name" value="Putative methyltransferase TM0872, insert domain"/>
    <property type="match status" value="1"/>
</dbReference>
<keyword evidence="3 7" id="KW-0698">rRNA processing</keyword>
<reference evidence="8 9" key="1">
    <citation type="journal article" date="2015" name="Genome Announc.">
        <title>Complete Genome Sequence of Spiroplasma cantharicola CC-1T (DSM 21588), a Bacterium Isolated from Soldier Beetle (Cantharis carolinus).</title>
        <authorList>
            <person name="Lo W.S."/>
            <person name="Liu P.Y."/>
            <person name="Kuo C.H."/>
        </authorList>
    </citation>
    <scope>NUCLEOTIDE SEQUENCE [LARGE SCALE GENOMIC DNA]</scope>
    <source>
        <strain evidence="8 9">CC-1</strain>
    </source>
</reference>
<gene>
    <name evidence="8" type="primary">mraW</name>
    <name evidence="7" type="synonym">rsmH</name>
    <name evidence="8" type="ORF">SCANT_v1c07790</name>
</gene>
<dbReference type="GO" id="GO:0005737">
    <property type="term" value="C:cytoplasm"/>
    <property type="evidence" value="ECO:0007669"/>
    <property type="project" value="UniProtKB-SubCell"/>
</dbReference>
<dbReference type="PANTHER" id="PTHR11265:SF0">
    <property type="entry name" value="12S RRNA N4-METHYLCYTIDINE METHYLTRANSFERASE"/>
    <property type="match status" value="1"/>
</dbReference>
<dbReference type="SUPFAM" id="SSF53335">
    <property type="entry name" value="S-adenosyl-L-methionine-dependent methyltransferases"/>
    <property type="match status" value="1"/>
</dbReference>
<dbReference type="GO" id="GO:0070475">
    <property type="term" value="P:rRNA base methylation"/>
    <property type="evidence" value="ECO:0007669"/>
    <property type="project" value="UniProtKB-UniRule"/>
</dbReference>
<keyword evidence="9" id="KW-1185">Reference proteome</keyword>
<evidence type="ECO:0000313" key="9">
    <source>
        <dbReference type="Proteomes" id="UP000063919"/>
    </source>
</evidence>
<dbReference type="Gene3D" id="3.40.50.150">
    <property type="entry name" value="Vaccinia Virus protein VP39"/>
    <property type="match status" value="1"/>
</dbReference>
<dbReference type="GO" id="GO:0071424">
    <property type="term" value="F:rRNA (cytosine-N4-)-methyltransferase activity"/>
    <property type="evidence" value="ECO:0007669"/>
    <property type="project" value="UniProtKB-UniRule"/>
</dbReference>
<comment type="similarity">
    <text evidence="1 7">Belongs to the methyltransferase superfamily. RsmH family.</text>
</comment>
<feature type="binding site" evidence="7">
    <location>
        <position position="100"/>
    </location>
    <ligand>
        <name>S-adenosyl-L-methionine</name>
        <dbReference type="ChEBI" id="CHEBI:59789"/>
    </ligand>
</feature>
<keyword evidence="2 7" id="KW-0963">Cytoplasm</keyword>
<evidence type="ECO:0000256" key="4">
    <source>
        <dbReference type="ARBA" id="ARBA00022603"/>
    </source>
</evidence>
<dbReference type="HAMAP" id="MF_01007">
    <property type="entry name" value="16SrRNA_methyltr_H"/>
    <property type="match status" value="1"/>
</dbReference>
<evidence type="ECO:0000256" key="1">
    <source>
        <dbReference type="ARBA" id="ARBA00010396"/>
    </source>
</evidence>
<keyword evidence="5 7" id="KW-0808">Transferase</keyword>
<evidence type="ECO:0000256" key="3">
    <source>
        <dbReference type="ARBA" id="ARBA00022552"/>
    </source>
</evidence>
<keyword evidence="6 7" id="KW-0949">S-adenosyl-L-methionine</keyword>
<name>A0A0M4JSU1_9MOLU</name>
<dbReference type="InterPro" id="IPR002903">
    <property type="entry name" value="RsmH"/>
</dbReference>
<dbReference type="PIRSF" id="PIRSF004486">
    <property type="entry name" value="MraW"/>
    <property type="match status" value="1"/>
</dbReference>
<dbReference type="InterPro" id="IPR029063">
    <property type="entry name" value="SAM-dependent_MTases_sf"/>
</dbReference>
<comment type="catalytic activity">
    <reaction evidence="7">
        <text>cytidine(1402) in 16S rRNA + S-adenosyl-L-methionine = N(4)-methylcytidine(1402) in 16S rRNA + S-adenosyl-L-homocysteine + H(+)</text>
        <dbReference type="Rhea" id="RHEA:42928"/>
        <dbReference type="Rhea" id="RHEA-COMP:10286"/>
        <dbReference type="Rhea" id="RHEA-COMP:10287"/>
        <dbReference type="ChEBI" id="CHEBI:15378"/>
        <dbReference type="ChEBI" id="CHEBI:57856"/>
        <dbReference type="ChEBI" id="CHEBI:59789"/>
        <dbReference type="ChEBI" id="CHEBI:74506"/>
        <dbReference type="ChEBI" id="CHEBI:82748"/>
        <dbReference type="EC" id="2.1.1.199"/>
    </reaction>
</comment>
<evidence type="ECO:0000256" key="2">
    <source>
        <dbReference type="ARBA" id="ARBA00022490"/>
    </source>
</evidence>
<sequence length="314" mass="35957">MAQEHTSVLLNESIDLLNIKNNGIYVDCTLGRAGHSAEILKRIDSGHLYAIDQDQEAIAISRKKLETISSNFTILEGNFANIKVLLSLNNIKKVDGILYDLGVSSPQFDKADRGFSYRFDSELDMRMDQKNNKITAKEIINTFNEKQLADIFYHYGDEKFSWEIAKKIIVKRQVKEISTTFELVDIIKDCLPQKVLKQKKHPAKKVFQALRIYVNNELEVLKRSLSNSLELLNTGGVIVVISFHSLEEKIIKDIFKSKTTSKEDKFLSKLPIFIENKKDYELVVKRPVVAGQDELEQNRRAHSAKLWAIRKVGD</sequence>
<dbReference type="EC" id="2.1.1.199" evidence="7"/>
<dbReference type="OrthoDB" id="9806637at2"/>
<dbReference type="FunFam" id="1.10.150.170:FF:000003">
    <property type="entry name" value="Ribosomal RNA small subunit methyltransferase H"/>
    <property type="match status" value="1"/>
</dbReference>